<gene>
    <name evidence="1" type="ORF">HD556DRAFT_1449960</name>
</gene>
<dbReference type="OrthoDB" id="2614349at2759"/>
<reference evidence="1" key="1">
    <citation type="journal article" date="2020" name="New Phytol.">
        <title>Comparative genomics reveals dynamic genome evolution in host specialist ectomycorrhizal fungi.</title>
        <authorList>
            <person name="Lofgren L.A."/>
            <person name="Nguyen N.H."/>
            <person name="Vilgalys R."/>
            <person name="Ruytinx J."/>
            <person name="Liao H.L."/>
            <person name="Branco S."/>
            <person name="Kuo A."/>
            <person name="LaButti K."/>
            <person name="Lipzen A."/>
            <person name="Andreopoulos W."/>
            <person name="Pangilinan J."/>
            <person name="Riley R."/>
            <person name="Hundley H."/>
            <person name="Na H."/>
            <person name="Barry K."/>
            <person name="Grigoriev I.V."/>
            <person name="Stajich J.E."/>
            <person name="Kennedy P.G."/>
        </authorList>
    </citation>
    <scope>NUCLEOTIDE SEQUENCE</scope>
    <source>
        <strain evidence="1">S12</strain>
    </source>
</reference>
<sequence>MDLQPQLTAPIFLYMPSISCVLQVIQSPNAAHPFVGFSESERYLVIGYMAHQYCEISPIYCPDYAVVTGLEALLPIVGVLAIHQHGDTVFYTVYEKQLGDGNFLRATETQFCRPNAAGIASPLWIASDLQDPIRFNPATFPFGFPPPIVTNMVPIPTQSVMDGQFASAPQSVGPNWSAKYDHVIDNGDYITTALLGYVEDSSIPPREPEEPEYFGVISPTVPAVYSPALVWKGTDILLHNDDRKAIKNSMNSSVWKRPMFLTKCLFQGSLWVGLGNPFDPACQEDRVMLTNCFLEAISLDRTSLQQLVNHPVILQSPLAHLPAGASIGWDTIRLTFFGTIENKLSELRKIVWGCIRLKSEFSGDSSDERDKKVKFFFDLFNSNDQDDIELAIAQLVELHMYKELMWGSSLQTLSGLTEGCPAGRITNLFPEEVRGGNMALGKRFASMLLTVIYHTFHLWQPAKTPGRRPETMYHVILNAVTHMYANPHQFPKFMKTMARLLFIRVVNVFPIDPKSLAPRSAVSEKRQRTLSDIKPIMQTEVDFPELPNAAFTSVRSQRIKEVAATSCFEDDS</sequence>
<name>A0A9P7ABZ5_9AGAM</name>
<organism evidence="1 2">
    <name type="scientific">Suillus plorans</name>
    <dbReference type="NCBI Taxonomy" id="116603"/>
    <lineage>
        <taxon>Eukaryota</taxon>
        <taxon>Fungi</taxon>
        <taxon>Dikarya</taxon>
        <taxon>Basidiomycota</taxon>
        <taxon>Agaricomycotina</taxon>
        <taxon>Agaricomycetes</taxon>
        <taxon>Agaricomycetidae</taxon>
        <taxon>Boletales</taxon>
        <taxon>Suillineae</taxon>
        <taxon>Suillaceae</taxon>
        <taxon>Suillus</taxon>
    </lineage>
</organism>
<accession>A0A9P7ABZ5</accession>
<dbReference type="Proteomes" id="UP000719766">
    <property type="component" value="Unassembled WGS sequence"/>
</dbReference>
<evidence type="ECO:0000313" key="2">
    <source>
        <dbReference type="Proteomes" id="UP000719766"/>
    </source>
</evidence>
<evidence type="ECO:0000313" key="1">
    <source>
        <dbReference type="EMBL" id="KAG1786223.1"/>
    </source>
</evidence>
<proteinExistence type="predicted"/>
<dbReference type="RefSeq" id="XP_041153685.1">
    <property type="nucleotide sequence ID" value="XM_041307686.1"/>
</dbReference>
<dbReference type="GeneID" id="64601450"/>
<protein>
    <submittedName>
        <fullName evidence="1">Uncharacterized protein</fullName>
    </submittedName>
</protein>
<dbReference type="AlphaFoldDB" id="A0A9P7ABZ5"/>
<comment type="caution">
    <text evidence="1">The sequence shown here is derived from an EMBL/GenBank/DDBJ whole genome shotgun (WGS) entry which is preliminary data.</text>
</comment>
<dbReference type="EMBL" id="JABBWE010000096">
    <property type="protein sequence ID" value="KAG1786223.1"/>
    <property type="molecule type" value="Genomic_DNA"/>
</dbReference>
<keyword evidence="2" id="KW-1185">Reference proteome</keyword>